<dbReference type="SUPFAM" id="SSF46565">
    <property type="entry name" value="Chaperone J-domain"/>
    <property type="match status" value="1"/>
</dbReference>
<sequence length="175" mass="19736">MALKNLYELLKLKPTATPKDIAQAMKNAAQNQTISLDDLKQCKQLLLNEEARKKYDAKWRTIFNEPTEPKLEQKVEPKTEREQFESNDKYNDIDNKPEGISVILGFICYIGSVIFVCLSLYKLFVYKNSEIESLSRNAYVGGDAYNYIINGTHGITYAVLAVLLTLWGSALMGGG</sequence>
<reference evidence="2 3" key="1">
    <citation type="submission" date="2014-03" db="EMBL/GenBank/DDBJ databases">
        <title>The genomes of two eusocial bee gut symbionts.</title>
        <authorList>
            <person name="Kwong W.K."/>
            <person name="Engel P."/>
            <person name="Koch H."/>
            <person name="Moran N.A."/>
        </authorList>
    </citation>
    <scope>NUCLEOTIDE SEQUENCE [LARGE SCALE GENOMIC DNA]</scope>
    <source>
        <strain evidence="3">wkB29</strain>
    </source>
</reference>
<dbReference type="Proteomes" id="UP000027170">
    <property type="component" value="Unassembled WGS sequence"/>
</dbReference>
<organism evidence="2 3">
    <name type="scientific">Snodgrassella communis</name>
    <dbReference type="NCBI Taxonomy" id="2946699"/>
    <lineage>
        <taxon>Bacteria</taxon>
        <taxon>Pseudomonadati</taxon>
        <taxon>Pseudomonadota</taxon>
        <taxon>Betaproteobacteria</taxon>
        <taxon>Neisseriales</taxon>
        <taxon>Neisseriaceae</taxon>
        <taxon>Snodgrassella</taxon>
    </lineage>
</organism>
<accession>A0A836MNZ0</accession>
<proteinExistence type="predicted"/>
<evidence type="ECO:0000313" key="2">
    <source>
        <dbReference type="EMBL" id="KDN13829.1"/>
    </source>
</evidence>
<protein>
    <recommendedName>
        <fullName evidence="4">J domain-containing protein</fullName>
    </recommendedName>
</protein>
<evidence type="ECO:0000313" key="3">
    <source>
        <dbReference type="Proteomes" id="UP000027170"/>
    </source>
</evidence>
<evidence type="ECO:0008006" key="4">
    <source>
        <dbReference type="Google" id="ProtNLM"/>
    </source>
</evidence>
<dbReference type="RefSeq" id="WP_051608316.1">
    <property type="nucleotide sequence ID" value="NZ_JFZV01000019.1"/>
</dbReference>
<keyword evidence="1" id="KW-0812">Transmembrane</keyword>
<evidence type="ECO:0000256" key="1">
    <source>
        <dbReference type="SAM" id="Phobius"/>
    </source>
</evidence>
<gene>
    <name evidence="2" type="ORF">SALWKB29_2143</name>
</gene>
<keyword evidence="1" id="KW-0472">Membrane</keyword>
<keyword evidence="1" id="KW-1133">Transmembrane helix</keyword>
<keyword evidence="3" id="KW-1185">Reference proteome</keyword>
<dbReference type="InterPro" id="IPR036869">
    <property type="entry name" value="J_dom_sf"/>
</dbReference>
<name>A0A836MNZ0_9NEIS</name>
<comment type="caution">
    <text evidence="2">The sequence shown here is derived from an EMBL/GenBank/DDBJ whole genome shotgun (WGS) entry which is preliminary data.</text>
</comment>
<feature type="transmembrane region" description="Helical" evidence="1">
    <location>
        <begin position="144"/>
        <end position="167"/>
    </location>
</feature>
<dbReference type="AlphaFoldDB" id="A0A836MNZ0"/>
<dbReference type="EMBL" id="JFZV01000019">
    <property type="protein sequence ID" value="KDN13829.1"/>
    <property type="molecule type" value="Genomic_DNA"/>
</dbReference>
<feature type="transmembrane region" description="Helical" evidence="1">
    <location>
        <begin position="99"/>
        <end position="124"/>
    </location>
</feature>